<feature type="transmembrane region" description="Helical" evidence="8">
    <location>
        <begin position="249"/>
        <end position="268"/>
    </location>
</feature>
<feature type="transmembrane region" description="Helical" evidence="8">
    <location>
        <begin position="491"/>
        <end position="510"/>
    </location>
</feature>
<dbReference type="PANTHER" id="PTHR30047">
    <property type="entry name" value="HIGH-AFFINITY CHOLINE TRANSPORT PROTEIN-RELATED"/>
    <property type="match status" value="1"/>
</dbReference>
<dbReference type="PROSITE" id="PS01303">
    <property type="entry name" value="BCCT"/>
    <property type="match status" value="1"/>
</dbReference>
<evidence type="ECO:0000256" key="7">
    <source>
        <dbReference type="ARBA" id="ARBA00023136"/>
    </source>
</evidence>
<proteinExistence type="inferred from homology"/>
<feature type="transmembrane region" description="Helical" evidence="8">
    <location>
        <begin position="110"/>
        <end position="129"/>
    </location>
</feature>
<name>A0A2U2AMB1_9GAMM</name>
<dbReference type="AlphaFoldDB" id="A0A2U2AMB1"/>
<protein>
    <submittedName>
        <fullName evidence="9">Choline transporter</fullName>
    </submittedName>
</protein>
<dbReference type="NCBIfam" id="TIGR00842">
    <property type="entry name" value="bcct"/>
    <property type="match status" value="1"/>
</dbReference>
<comment type="similarity">
    <text evidence="2">Belongs to the BCCT transporter (TC 2.A.15) family.</text>
</comment>
<feature type="transmembrane region" description="Helical" evidence="8">
    <location>
        <begin position="157"/>
        <end position="180"/>
    </location>
</feature>
<evidence type="ECO:0000256" key="5">
    <source>
        <dbReference type="ARBA" id="ARBA00022692"/>
    </source>
</evidence>
<reference evidence="9 10" key="1">
    <citation type="journal article" date="2018" name="Genome Announc.">
        <title>Ignatzschineria cameli sp. nov., isolated from necrotic foot tissue of dromedaries (Camelus dromedarius) and associated maggots (Wohlfahrtia species) in Dubai.</title>
        <authorList>
            <person name="Tsang C.C."/>
            <person name="Tang J.Y."/>
            <person name="Fong J.Y."/>
            <person name="Kinne J."/>
            <person name="Lee H.H."/>
            <person name="Joseph M."/>
            <person name="Jose S."/>
            <person name="Schuster R.K."/>
            <person name="Tang Y."/>
            <person name="Sivakumar S."/>
            <person name="Chen J.H."/>
            <person name="Teng J.L."/>
            <person name="Lau S.K."/>
            <person name="Wernery U."/>
            <person name="Woo P.C."/>
        </authorList>
    </citation>
    <scope>NUCLEOTIDE SEQUENCE [LARGE SCALE GENOMIC DNA]</scope>
    <source>
        <strain evidence="9 10">KCTC 22643</strain>
    </source>
</reference>
<evidence type="ECO:0000256" key="3">
    <source>
        <dbReference type="ARBA" id="ARBA00022448"/>
    </source>
</evidence>
<evidence type="ECO:0000313" key="9">
    <source>
        <dbReference type="EMBL" id="PWD84351.1"/>
    </source>
</evidence>
<feature type="transmembrane region" description="Helical" evidence="8">
    <location>
        <begin position="30"/>
        <end position="50"/>
    </location>
</feature>
<feature type="transmembrane region" description="Helical" evidence="8">
    <location>
        <begin position="371"/>
        <end position="391"/>
    </location>
</feature>
<evidence type="ECO:0000313" key="10">
    <source>
        <dbReference type="Proteomes" id="UP000244948"/>
    </source>
</evidence>
<dbReference type="GO" id="GO:0022857">
    <property type="term" value="F:transmembrane transporter activity"/>
    <property type="evidence" value="ECO:0007669"/>
    <property type="project" value="InterPro"/>
</dbReference>
<keyword evidence="10" id="KW-1185">Reference proteome</keyword>
<sequence>MVATNIRGKLPDKEGDQPGENSGLFSSLHLPVFISANIIIFIIIALALFLPDAPAFFSGALGWITENLGWYYLLAVGIILIAFIFVALSRYGAIKLGPDHSEPAYSDRSWFAMLFSTGMGIGIMFFGVAEPLLHYLNPPVGTPETIEAAKSAMNITFFHWGIHAWAIYGIVGLILAYFSFRLNLPLAVRSALYPMIGDRIYGRWGDAIDTFAVIGTVFGVATTLGFGVMQINTGLNYLFPAIPVASPTQVILIIITTACATLSVSMGLDKGIKILSELNLILAFALVLFIFLFGGKVLFLLEVLMQNIGQYFSSIFNSTFNMYSYEAASSPAMKEQIEGWLGGWTISYWGWWIAWSPFVGMFIAKISRGRTIRNFVGGVLLIPAGFTFFWMTTFGNSAIDMIASDGVTELKETLLGPDGSSKALFAFISHFPVAEAVQTIIPAEWIRGTISFIAVVMVAVFFVTSADSGALVMDMLASKKDVAVTPLWQRIFWGSITGLIAIVLLLNGGLGSLQAVSTMSAFPFSIVILISVYGLFKALRMDFGKIDIRNKANMYVQPSTRDSGGWQKRLRNVTVYPRRDNVLRFMELVVVPAFEEVKLEFIKQGLPVNLHLEEEGDISLEIDHGDNANFIYRVKAKHYLKPSFTLLDEESDQENQKYFRAEVYLDDGSKGYDIMGYTKENIMNDIVDQYTSHHYFIQNFEVPSDYDVGSNPNES</sequence>
<keyword evidence="6 8" id="KW-1133">Transmembrane helix</keyword>
<evidence type="ECO:0000256" key="1">
    <source>
        <dbReference type="ARBA" id="ARBA00004651"/>
    </source>
</evidence>
<dbReference type="GO" id="GO:0005886">
    <property type="term" value="C:plasma membrane"/>
    <property type="evidence" value="ECO:0007669"/>
    <property type="project" value="UniProtKB-SubCell"/>
</dbReference>
<evidence type="ECO:0000256" key="6">
    <source>
        <dbReference type="ARBA" id="ARBA00022989"/>
    </source>
</evidence>
<dbReference type="EMBL" id="QEWR01000002">
    <property type="protein sequence ID" value="PWD84351.1"/>
    <property type="molecule type" value="Genomic_DNA"/>
</dbReference>
<dbReference type="InterPro" id="IPR000060">
    <property type="entry name" value="BCCT_transptr"/>
</dbReference>
<comment type="subcellular location">
    <subcellularLocation>
        <location evidence="1">Cell membrane</location>
        <topology evidence="1">Multi-pass membrane protein</topology>
    </subcellularLocation>
</comment>
<dbReference type="Proteomes" id="UP000244948">
    <property type="component" value="Unassembled WGS sequence"/>
</dbReference>
<keyword evidence="3" id="KW-0813">Transport</keyword>
<evidence type="ECO:0000256" key="4">
    <source>
        <dbReference type="ARBA" id="ARBA00022475"/>
    </source>
</evidence>
<feature type="transmembrane region" description="Helical" evidence="8">
    <location>
        <begin position="450"/>
        <end position="470"/>
    </location>
</feature>
<dbReference type="RefSeq" id="WP_109235544.1">
    <property type="nucleotide sequence ID" value="NZ_BMXZ01000001.1"/>
</dbReference>
<accession>A0A2U2AMB1</accession>
<evidence type="ECO:0000256" key="2">
    <source>
        <dbReference type="ARBA" id="ARBA00005658"/>
    </source>
</evidence>
<feature type="transmembrane region" description="Helical" evidence="8">
    <location>
        <begin position="280"/>
        <end position="301"/>
    </location>
</feature>
<evidence type="ECO:0000256" key="8">
    <source>
        <dbReference type="SAM" id="Phobius"/>
    </source>
</evidence>
<keyword evidence="7 8" id="KW-0472">Membrane</keyword>
<feature type="transmembrane region" description="Helical" evidence="8">
    <location>
        <begin position="516"/>
        <end position="536"/>
    </location>
</feature>
<feature type="transmembrane region" description="Helical" evidence="8">
    <location>
        <begin position="70"/>
        <end position="89"/>
    </location>
</feature>
<dbReference type="PANTHER" id="PTHR30047:SF7">
    <property type="entry name" value="HIGH-AFFINITY CHOLINE TRANSPORT PROTEIN"/>
    <property type="match status" value="1"/>
</dbReference>
<dbReference type="Pfam" id="PF02028">
    <property type="entry name" value="BCCT"/>
    <property type="match status" value="1"/>
</dbReference>
<comment type="caution">
    <text evidence="9">The sequence shown here is derived from an EMBL/GenBank/DDBJ whole genome shotgun (WGS) entry which is preliminary data.</text>
</comment>
<feature type="transmembrane region" description="Helical" evidence="8">
    <location>
        <begin position="207"/>
        <end position="229"/>
    </location>
</feature>
<keyword evidence="5 8" id="KW-0812">Transmembrane</keyword>
<feature type="transmembrane region" description="Helical" evidence="8">
    <location>
        <begin position="346"/>
        <end position="364"/>
    </location>
</feature>
<gene>
    <name evidence="9" type="ORF">DC082_02065</name>
</gene>
<dbReference type="InterPro" id="IPR018093">
    <property type="entry name" value="BCCT_CS"/>
</dbReference>
<organism evidence="9 10">
    <name type="scientific">Ignatzschineria indica</name>
    <dbReference type="NCBI Taxonomy" id="472583"/>
    <lineage>
        <taxon>Bacteria</taxon>
        <taxon>Pseudomonadati</taxon>
        <taxon>Pseudomonadota</taxon>
        <taxon>Gammaproteobacteria</taxon>
        <taxon>Cardiobacteriales</taxon>
        <taxon>Ignatzschineriaceae</taxon>
        <taxon>Ignatzschineria</taxon>
    </lineage>
</organism>
<keyword evidence="4" id="KW-1003">Cell membrane</keyword>